<dbReference type="SMART" id="SM00382">
    <property type="entry name" value="AAA"/>
    <property type="match status" value="1"/>
</dbReference>
<sequence>MTIIELIKVSKNYPNSKLPAICDVSLKVEEGEVLALLGPSGSGKTTLLRLIAGFETPDEGVVLLKGNIVSEEGVALPPEKRGVGMVFQDYALFPHLNAAENIAFGLRRMSRSEKNEKVCTILEMVGLSDFSKRYPHELSGGQQQRIALARALAPDPALVLLDEPFSSLDPDMCVRMREDVSEILQKTGSTAVLVTHDHEEAFSMADKVALLNEGRLEQLDTPEGIYHTPLSPFVADFVGKADFITGVVEGGKIVTEIGCLQNTSHFIEGAEVMVMIRPDDIDLRPNAKGDATVLERQFRGSENYYRLRLSSGQIIHSGQHSVSVYPVGLQVDLQLQITHVVAFEKTKMNGPLS</sequence>
<evidence type="ECO:0000259" key="9">
    <source>
        <dbReference type="PROSITE" id="PS50893"/>
    </source>
</evidence>
<keyword evidence="5 10" id="KW-0067">ATP-binding</keyword>
<dbReference type="PANTHER" id="PTHR42781:SF4">
    <property type="entry name" value="SPERMIDINE_PUTRESCINE IMPORT ATP-BINDING PROTEIN POTA"/>
    <property type="match status" value="1"/>
</dbReference>
<evidence type="ECO:0000256" key="8">
    <source>
        <dbReference type="ARBA" id="ARBA00023136"/>
    </source>
</evidence>
<dbReference type="Gene3D" id="2.40.50.100">
    <property type="match status" value="1"/>
</dbReference>
<evidence type="ECO:0000256" key="5">
    <source>
        <dbReference type="ARBA" id="ARBA00022840"/>
    </source>
</evidence>
<dbReference type="InterPro" id="IPR027417">
    <property type="entry name" value="P-loop_NTPase"/>
</dbReference>
<dbReference type="AlphaFoldDB" id="A0A3B1CV94"/>
<keyword evidence="4" id="KW-0547">Nucleotide-binding</keyword>
<dbReference type="Gene3D" id="3.40.50.300">
    <property type="entry name" value="P-loop containing nucleotide triphosphate hydrolases"/>
    <property type="match status" value="1"/>
</dbReference>
<dbReference type="GO" id="GO:0043190">
    <property type="term" value="C:ATP-binding cassette (ABC) transporter complex"/>
    <property type="evidence" value="ECO:0007669"/>
    <property type="project" value="InterPro"/>
</dbReference>
<dbReference type="InterPro" id="IPR003593">
    <property type="entry name" value="AAA+_ATPase"/>
</dbReference>
<keyword evidence="7" id="KW-0406">Ion transport</keyword>
<evidence type="ECO:0000256" key="2">
    <source>
        <dbReference type="ARBA" id="ARBA00022475"/>
    </source>
</evidence>
<evidence type="ECO:0000256" key="7">
    <source>
        <dbReference type="ARBA" id="ARBA00023065"/>
    </source>
</evidence>
<evidence type="ECO:0000256" key="6">
    <source>
        <dbReference type="ARBA" id="ARBA00023004"/>
    </source>
</evidence>
<feature type="domain" description="ABC transporter" evidence="9">
    <location>
        <begin position="4"/>
        <end position="238"/>
    </location>
</feature>
<proteinExistence type="predicted"/>
<dbReference type="InterPro" id="IPR003439">
    <property type="entry name" value="ABC_transporter-like_ATP-bd"/>
</dbReference>
<dbReference type="Pfam" id="PF00005">
    <property type="entry name" value="ABC_tran"/>
    <property type="match status" value="1"/>
</dbReference>
<keyword evidence="8" id="KW-0472">Membrane</keyword>
<keyword evidence="2" id="KW-1003">Cell membrane</keyword>
<dbReference type="CDD" id="cd03259">
    <property type="entry name" value="ABC_Carb_Solutes_like"/>
    <property type="match status" value="1"/>
</dbReference>
<dbReference type="InterPro" id="IPR013611">
    <property type="entry name" value="Transp-assoc_OB_typ2"/>
</dbReference>
<dbReference type="SUPFAM" id="SSF50331">
    <property type="entry name" value="MOP-like"/>
    <property type="match status" value="1"/>
</dbReference>
<keyword evidence="6" id="KW-0408">Iron</keyword>
<keyword evidence="1" id="KW-0813">Transport</keyword>
<reference evidence="10" key="1">
    <citation type="submission" date="2018-06" db="EMBL/GenBank/DDBJ databases">
        <authorList>
            <person name="Zhirakovskaya E."/>
        </authorList>
    </citation>
    <scope>NUCLEOTIDE SEQUENCE</scope>
</reference>
<evidence type="ECO:0000256" key="4">
    <source>
        <dbReference type="ARBA" id="ARBA00022741"/>
    </source>
</evidence>
<dbReference type="InterPro" id="IPR050093">
    <property type="entry name" value="ABC_SmlMolc_Importer"/>
</dbReference>
<dbReference type="GO" id="GO:0005524">
    <property type="term" value="F:ATP binding"/>
    <property type="evidence" value="ECO:0007669"/>
    <property type="project" value="UniProtKB-KW"/>
</dbReference>
<dbReference type="Pfam" id="PF08402">
    <property type="entry name" value="TOBE_2"/>
    <property type="match status" value="1"/>
</dbReference>
<dbReference type="GO" id="GO:0015408">
    <property type="term" value="F:ABC-type ferric iron transporter activity"/>
    <property type="evidence" value="ECO:0007669"/>
    <property type="project" value="InterPro"/>
</dbReference>
<dbReference type="SUPFAM" id="SSF52540">
    <property type="entry name" value="P-loop containing nucleoside triphosphate hydrolases"/>
    <property type="match status" value="1"/>
</dbReference>
<accession>A0A3B1CV94</accession>
<dbReference type="InterPro" id="IPR008995">
    <property type="entry name" value="Mo/tungstate-bd_C_term_dom"/>
</dbReference>
<dbReference type="EMBL" id="UOGF01000034">
    <property type="protein sequence ID" value="VAX27898.1"/>
    <property type="molecule type" value="Genomic_DNA"/>
</dbReference>
<dbReference type="PROSITE" id="PS50893">
    <property type="entry name" value="ABC_TRANSPORTER_2"/>
    <property type="match status" value="1"/>
</dbReference>
<dbReference type="InterPro" id="IPR015853">
    <property type="entry name" value="ABC_transpr_FbpC"/>
</dbReference>
<dbReference type="FunFam" id="3.40.50.300:FF:000425">
    <property type="entry name" value="Probable ABC transporter, ATP-binding subunit"/>
    <property type="match status" value="1"/>
</dbReference>
<evidence type="ECO:0000313" key="10">
    <source>
        <dbReference type="EMBL" id="VAX27898.1"/>
    </source>
</evidence>
<organism evidence="10">
    <name type="scientific">hydrothermal vent metagenome</name>
    <dbReference type="NCBI Taxonomy" id="652676"/>
    <lineage>
        <taxon>unclassified sequences</taxon>
        <taxon>metagenomes</taxon>
        <taxon>ecological metagenomes</taxon>
    </lineage>
</organism>
<protein>
    <submittedName>
        <fullName evidence="10">Putrescine transport ATP-binding protein PotA (TC 3.A.1.11.1)</fullName>
    </submittedName>
</protein>
<dbReference type="PROSITE" id="PS00211">
    <property type="entry name" value="ABC_TRANSPORTER_1"/>
    <property type="match status" value="1"/>
</dbReference>
<evidence type="ECO:0000256" key="3">
    <source>
        <dbReference type="ARBA" id="ARBA00022496"/>
    </source>
</evidence>
<keyword evidence="3" id="KW-0410">Iron transport</keyword>
<dbReference type="InterPro" id="IPR017871">
    <property type="entry name" value="ABC_transporter-like_CS"/>
</dbReference>
<dbReference type="GO" id="GO:0016887">
    <property type="term" value="F:ATP hydrolysis activity"/>
    <property type="evidence" value="ECO:0007669"/>
    <property type="project" value="InterPro"/>
</dbReference>
<evidence type="ECO:0000256" key="1">
    <source>
        <dbReference type="ARBA" id="ARBA00022448"/>
    </source>
</evidence>
<dbReference type="PANTHER" id="PTHR42781">
    <property type="entry name" value="SPERMIDINE/PUTRESCINE IMPORT ATP-BINDING PROTEIN POTA"/>
    <property type="match status" value="1"/>
</dbReference>
<name>A0A3B1CV94_9ZZZZ</name>
<gene>
    <name evidence="10" type="ORF">MNBD_NITROSPIRAE01-1464</name>
</gene>